<sequence>MNNLERFFSYFADYDHKTALILNNRNYSYNWILERIEYWSYILSEEGIQKSVVGFQGDYSPEIIALFFALMRLKNILVPLGVINQQEQKRYFDIANLRYILSIDKEEKLVIQDLKTIVDNTTLSQFIKGETAGIILFSSGSTGTPKGMLHDCDKLLSKYNHGRKTLNTLAFLSLDHIGGINTLLYQLSNGGITVLTDNRRPENICQLIESCHIELLPVSPTFLNLLLMSESYKNYDLSSLKIISYGTEVMPENTLLALANAFPGVSLKQTYGLSELGILPTKSESSESKWVKLGGEDYQVKIVDNILWIKTNSAMVSYLNAPYPYDDQGWLNTGDVVETKGDYFKILGRQSEMIIVGGLKVFPQEIENILIQMPEIDQVTVFGEANAITGNIVVAVVKPTDLSIDERKMRQLIQSYCQEKLQSYKIPVKVYLHSSEHHNHRYKKIRSQVKEML</sequence>
<evidence type="ECO:0000259" key="3">
    <source>
        <dbReference type="Pfam" id="PF00501"/>
    </source>
</evidence>
<dbReference type="InterPro" id="IPR025110">
    <property type="entry name" value="AMP-bd_C"/>
</dbReference>
<evidence type="ECO:0000256" key="1">
    <source>
        <dbReference type="ARBA" id="ARBA00006432"/>
    </source>
</evidence>
<dbReference type="InterPro" id="IPR042099">
    <property type="entry name" value="ANL_N_sf"/>
</dbReference>
<dbReference type="InterPro" id="IPR045851">
    <property type="entry name" value="AMP-bd_C_sf"/>
</dbReference>
<gene>
    <name evidence="5" type="ORF">NIES80_10370</name>
</gene>
<dbReference type="GO" id="GO:0016405">
    <property type="term" value="F:CoA-ligase activity"/>
    <property type="evidence" value="ECO:0007669"/>
    <property type="project" value="TreeGrafter"/>
</dbReference>
<dbReference type="Gene3D" id="3.30.300.30">
    <property type="match status" value="1"/>
</dbReference>
<dbReference type="EMBL" id="BJCF01000007">
    <property type="protein sequence ID" value="GCL41342.1"/>
    <property type="molecule type" value="Genomic_DNA"/>
</dbReference>
<evidence type="ECO:0000313" key="5">
    <source>
        <dbReference type="EMBL" id="GCL41342.1"/>
    </source>
</evidence>
<organism evidence="5 6">
    <name type="scientific">Dolichospermum planctonicum</name>
    <dbReference type="NCBI Taxonomy" id="136072"/>
    <lineage>
        <taxon>Bacteria</taxon>
        <taxon>Bacillati</taxon>
        <taxon>Cyanobacteriota</taxon>
        <taxon>Cyanophyceae</taxon>
        <taxon>Nostocales</taxon>
        <taxon>Aphanizomenonaceae</taxon>
        <taxon>Dolichospermum</taxon>
    </lineage>
</organism>
<feature type="domain" description="AMP-dependent synthetase/ligase" evidence="3">
    <location>
        <begin position="13"/>
        <end position="290"/>
    </location>
</feature>
<keyword evidence="2 5" id="KW-0436">Ligase</keyword>
<dbReference type="PROSITE" id="PS00455">
    <property type="entry name" value="AMP_BINDING"/>
    <property type="match status" value="1"/>
</dbReference>
<dbReference type="Pfam" id="PF00501">
    <property type="entry name" value="AMP-binding"/>
    <property type="match status" value="1"/>
</dbReference>
<proteinExistence type="inferred from homology"/>
<dbReference type="SUPFAM" id="SSF56801">
    <property type="entry name" value="Acetyl-CoA synthetase-like"/>
    <property type="match status" value="1"/>
</dbReference>
<dbReference type="Proteomes" id="UP000299367">
    <property type="component" value="Unassembled WGS sequence"/>
</dbReference>
<dbReference type="Pfam" id="PF13193">
    <property type="entry name" value="AMP-binding_C"/>
    <property type="match status" value="1"/>
</dbReference>
<dbReference type="AlphaFoldDB" id="A0A480AA08"/>
<feature type="domain" description="AMP-binding enzyme C-terminal" evidence="4">
    <location>
        <begin position="365"/>
        <end position="432"/>
    </location>
</feature>
<protein>
    <submittedName>
        <fullName evidence="5">AMP-dependent synthetase and ligase</fullName>
    </submittedName>
</protein>
<dbReference type="InterPro" id="IPR000873">
    <property type="entry name" value="AMP-dep_synth/lig_dom"/>
</dbReference>
<dbReference type="Gene3D" id="3.40.50.12780">
    <property type="entry name" value="N-terminal domain of ligase-like"/>
    <property type="match status" value="1"/>
</dbReference>
<evidence type="ECO:0000313" key="6">
    <source>
        <dbReference type="Proteomes" id="UP000299367"/>
    </source>
</evidence>
<dbReference type="OrthoDB" id="9803968at2"/>
<evidence type="ECO:0000256" key="2">
    <source>
        <dbReference type="ARBA" id="ARBA00022598"/>
    </source>
</evidence>
<dbReference type="RefSeq" id="WP_137907076.1">
    <property type="nucleotide sequence ID" value="NZ_BJCF01000007.1"/>
</dbReference>
<dbReference type="InterPro" id="IPR020845">
    <property type="entry name" value="AMP-binding_CS"/>
</dbReference>
<dbReference type="CDD" id="cd04433">
    <property type="entry name" value="AFD_class_I"/>
    <property type="match status" value="1"/>
</dbReference>
<comment type="caution">
    <text evidence="5">The sequence shown here is derived from an EMBL/GenBank/DDBJ whole genome shotgun (WGS) entry which is preliminary data.</text>
</comment>
<name>A0A480AA08_9CYAN</name>
<evidence type="ECO:0000259" key="4">
    <source>
        <dbReference type="Pfam" id="PF13193"/>
    </source>
</evidence>
<dbReference type="PANTHER" id="PTHR24096">
    <property type="entry name" value="LONG-CHAIN-FATTY-ACID--COA LIGASE"/>
    <property type="match status" value="1"/>
</dbReference>
<dbReference type="PANTHER" id="PTHR24096:SF149">
    <property type="entry name" value="AMP-BINDING DOMAIN-CONTAINING PROTEIN-RELATED"/>
    <property type="match status" value="1"/>
</dbReference>
<reference evidence="6" key="1">
    <citation type="submission" date="2019-02" db="EMBL/GenBank/DDBJ databases">
        <title>Draft genome sequence of Dolichospermum planctonicum NIES-80.</title>
        <authorList>
            <person name="Yamaguchi H."/>
            <person name="Suzuki S."/>
            <person name="Kawachi M."/>
        </authorList>
    </citation>
    <scope>NUCLEOTIDE SEQUENCE [LARGE SCALE GENOMIC DNA]</scope>
    <source>
        <strain evidence="6">NIES-80</strain>
    </source>
</reference>
<comment type="similarity">
    <text evidence="1">Belongs to the ATP-dependent AMP-binding enzyme family.</text>
</comment>
<accession>A0A480AA08</accession>